<sequence length="494" mass="56119">MEATHTTITQESEVCPPPPKSMFSRIPGLDPTDDIGKLTHFIDFAQKVSKYEEEDSDFALVENKLQSKSKVLSRRGIFQNKAVAQKARQPTAPQQKSAQPQQRVPVKRIFREFSVPIKGEWPVVAELGKQNVDKLSYDPPAPIDISQYSSVFQYNKNLDNSYRKNPIKLNTDEDSFIVPGSEAPANFTNVSTTSADPVMRELIENNAGQVFITDVILAAIMTMTRSVYPWDVLITKKSDGKVIFDKSNDSALEKITANENAAENMPDEDEPEDSPKHPKKLMDEALRVNRAFFLASVRPPPSSLGSDHPTDAETPGHAPIAYKYRKWKLYDDTEVVVRTEIDAYIREESKISYAKVFAVNEYDSKITGGYRSQLESHRGQVLGTEYKNNSCKLSKWAIRGLLSGAEYVKLGFISRENFSRTRNHELFYVHSFRTPELAGHLNLNYQNCWGVFRSIVDTLKQSPEGKYLLIRDPNKLVVRIYSMTEQEKEEEKFN</sequence>
<evidence type="ECO:0000256" key="3">
    <source>
        <dbReference type="ARBA" id="ARBA00022884"/>
    </source>
</evidence>
<dbReference type="PIRSF" id="PIRSF016281">
    <property type="entry name" value="EIF-3_zeta"/>
    <property type="match status" value="1"/>
</dbReference>
<dbReference type="PANTHER" id="PTHR12399:SF0">
    <property type="entry name" value="EUKARYOTIC TRANSLATION INITIATION FACTOR 3 SUBUNIT D"/>
    <property type="match status" value="1"/>
</dbReference>
<proteinExistence type="predicted"/>
<evidence type="ECO:0000256" key="4">
    <source>
        <dbReference type="ARBA" id="ARBA00022917"/>
    </source>
</evidence>
<accession>A0AAU9JGG2</accession>
<organism evidence="6 7">
    <name type="scientific">Blepharisma stoltei</name>
    <dbReference type="NCBI Taxonomy" id="1481888"/>
    <lineage>
        <taxon>Eukaryota</taxon>
        <taxon>Sar</taxon>
        <taxon>Alveolata</taxon>
        <taxon>Ciliophora</taxon>
        <taxon>Postciliodesmatophora</taxon>
        <taxon>Heterotrichea</taxon>
        <taxon>Heterotrichida</taxon>
        <taxon>Blepharismidae</taxon>
        <taxon>Blepharisma</taxon>
    </lineage>
</organism>
<dbReference type="GO" id="GO:0003743">
    <property type="term" value="F:translation initiation factor activity"/>
    <property type="evidence" value="ECO:0007669"/>
    <property type="project" value="UniProtKB-KW"/>
</dbReference>
<keyword evidence="3" id="KW-0694">RNA-binding</keyword>
<reference evidence="6" key="1">
    <citation type="submission" date="2021-09" db="EMBL/GenBank/DDBJ databases">
        <authorList>
            <consortium name="AG Swart"/>
            <person name="Singh M."/>
            <person name="Singh A."/>
            <person name="Seah K."/>
            <person name="Emmerich C."/>
        </authorList>
    </citation>
    <scope>NUCLEOTIDE SEQUENCE</scope>
    <source>
        <strain evidence="6">ATCC30299</strain>
    </source>
</reference>
<dbReference type="Pfam" id="PF05091">
    <property type="entry name" value="eIF-3_zeta"/>
    <property type="match status" value="1"/>
</dbReference>
<dbReference type="InterPro" id="IPR007783">
    <property type="entry name" value="eIF3d"/>
</dbReference>
<feature type="compositionally biased region" description="Polar residues" evidence="5">
    <location>
        <begin position="1"/>
        <end position="12"/>
    </location>
</feature>
<evidence type="ECO:0000256" key="5">
    <source>
        <dbReference type="SAM" id="MobiDB-lite"/>
    </source>
</evidence>
<comment type="caution">
    <text evidence="6">The sequence shown here is derived from an EMBL/GenBank/DDBJ whole genome shotgun (WGS) entry which is preliminary data.</text>
</comment>
<dbReference type="PANTHER" id="PTHR12399">
    <property type="entry name" value="EUKARYOTIC TRANSLATION INITIATION FACTOR 3 SUBUNIT 7"/>
    <property type="match status" value="1"/>
</dbReference>
<feature type="region of interest" description="Disordered" evidence="5">
    <location>
        <begin position="1"/>
        <end position="28"/>
    </location>
</feature>
<dbReference type="GO" id="GO:0005852">
    <property type="term" value="C:eukaryotic translation initiation factor 3 complex"/>
    <property type="evidence" value="ECO:0007669"/>
    <property type="project" value="InterPro"/>
</dbReference>
<evidence type="ECO:0000313" key="7">
    <source>
        <dbReference type="Proteomes" id="UP001162131"/>
    </source>
</evidence>
<evidence type="ECO:0008006" key="8">
    <source>
        <dbReference type="Google" id="ProtNLM"/>
    </source>
</evidence>
<protein>
    <recommendedName>
        <fullName evidence="8">Eukaryotic translation initiation factor 3 subunit D</fullName>
    </recommendedName>
</protein>
<feature type="region of interest" description="Disordered" evidence="5">
    <location>
        <begin position="82"/>
        <end position="103"/>
    </location>
</feature>
<evidence type="ECO:0000256" key="1">
    <source>
        <dbReference type="ARBA" id="ARBA00022490"/>
    </source>
</evidence>
<keyword evidence="1" id="KW-0963">Cytoplasm</keyword>
<feature type="compositionally biased region" description="Polar residues" evidence="5">
    <location>
        <begin position="91"/>
        <end position="102"/>
    </location>
</feature>
<name>A0AAU9JGG2_9CILI</name>
<dbReference type="AlphaFoldDB" id="A0AAU9JGG2"/>
<keyword evidence="4" id="KW-0648">Protein biosynthesis</keyword>
<dbReference type="EMBL" id="CAJZBQ010000036">
    <property type="protein sequence ID" value="CAG9324733.1"/>
    <property type="molecule type" value="Genomic_DNA"/>
</dbReference>
<keyword evidence="7" id="KW-1185">Reference proteome</keyword>
<dbReference type="GO" id="GO:0003723">
    <property type="term" value="F:RNA binding"/>
    <property type="evidence" value="ECO:0007669"/>
    <property type="project" value="UniProtKB-KW"/>
</dbReference>
<evidence type="ECO:0000313" key="6">
    <source>
        <dbReference type="EMBL" id="CAG9324733.1"/>
    </source>
</evidence>
<dbReference type="Proteomes" id="UP001162131">
    <property type="component" value="Unassembled WGS sequence"/>
</dbReference>
<evidence type="ECO:0000256" key="2">
    <source>
        <dbReference type="ARBA" id="ARBA00022540"/>
    </source>
</evidence>
<gene>
    <name evidence="6" type="ORF">BSTOLATCC_MIC36513</name>
</gene>
<feature type="region of interest" description="Disordered" evidence="5">
    <location>
        <begin position="258"/>
        <end position="278"/>
    </location>
</feature>
<keyword evidence="2" id="KW-0396">Initiation factor</keyword>